<proteinExistence type="predicted"/>
<organism evidence="2 5">
    <name type="scientific">Pseudomonas delhiensis</name>
    <dbReference type="NCBI Taxonomy" id="366289"/>
    <lineage>
        <taxon>Bacteria</taxon>
        <taxon>Pseudomonadati</taxon>
        <taxon>Pseudomonadota</taxon>
        <taxon>Gammaproteobacteria</taxon>
        <taxon>Pseudomonadales</taxon>
        <taxon>Pseudomonadaceae</taxon>
        <taxon>Pseudomonas</taxon>
    </lineage>
</organism>
<dbReference type="Proteomes" id="UP000199693">
    <property type="component" value="Unassembled WGS sequence"/>
</dbReference>
<dbReference type="EMBL" id="FNEC01000019">
    <property type="protein sequence ID" value="SDJ59336.1"/>
    <property type="molecule type" value="Genomic_DNA"/>
</dbReference>
<gene>
    <name evidence="2" type="ORF">SAMN05216189_101977</name>
    <name evidence="3" type="ORF">SAMN06295949_10942</name>
</gene>
<dbReference type="Pfam" id="PF03992">
    <property type="entry name" value="ABM"/>
    <property type="match status" value="1"/>
</dbReference>
<dbReference type="EMBL" id="FZPC01000009">
    <property type="protein sequence ID" value="SNS88474.1"/>
    <property type="molecule type" value="Genomic_DNA"/>
</dbReference>
<dbReference type="SUPFAM" id="SSF54909">
    <property type="entry name" value="Dimeric alpha+beta barrel"/>
    <property type="match status" value="1"/>
</dbReference>
<sequence length="118" mass="12770">MCLVAISTVEIRPASGSAAVLRTRLEALLANLNRTSGCAAYRLACKSGPGDTWILTGYWDSTERMTAHFDLPCLARLFELLVQRLIVGLRFGTFFVPSPIERAVGVAVPGHLESPRPG</sequence>
<dbReference type="Proteomes" id="UP000198309">
    <property type="component" value="Unassembled WGS sequence"/>
</dbReference>
<keyword evidence="2" id="KW-0560">Oxidoreductase</keyword>
<dbReference type="AlphaFoldDB" id="A0A239I811"/>
<name>A0A239I811_9PSED</name>
<keyword evidence="4" id="KW-1185">Reference proteome</keyword>
<evidence type="ECO:0000313" key="3">
    <source>
        <dbReference type="EMBL" id="SNS88474.1"/>
    </source>
</evidence>
<dbReference type="RefSeq" id="WP_089391298.1">
    <property type="nucleotide sequence ID" value="NZ_FNEC01000019.1"/>
</dbReference>
<accession>A0A239I811</accession>
<evidence type="ECO:0000313" key="4">
    <source>
        <dbReference type="Proteomes" id="UP000198309"/>
    </source>
</evidence>
<dbReference type="InterPro" id="IPR011008">
    <property type="entry name" value="Dimeric_a/b-barrel"/>
</dbReference>
<dbReference type="GO" id="GO:0004497">
    <property type="term" value="F:monooxygenase activity"/>
    <property type="evidence" value="ECO:0007669"/>
    <property type="project" value="UniProtKB-KW"/>
</dbReference>
<reference evidence="3 4" key="2">
    <citation type="submission" date="2017-06" db="EMBL/GenBank/DDBJ databases">
        <authorList>
            <person name="Varghese N."/>
            <person name="Submissions S."/>
        </authorList>
    </citation>
    <scope>NUCLEOTIDE SEQUENCE [LARGE SCALE GENOMIC DNA]</scope>
    <source>
        <strain evidence="3 4">RLD-1</strain>
    </source>
</reference>
<feature type="domain" description="ABM" evidence="1">
    <location>
        <begin position="8"/>
        <end position="72"/>
    </location>
</feature>
<evidence type="ECO:0000259" key="1">
    <source>
        <dbReference type="Pfam" id="PF03992"/>
    </source>
</evidence>
<dbReference type="InterPro" id="IPR007138">
    <property type="entry name" value="ABM_dom"/>
</dbReference>
<evidence type="ECO:0000313" key="5">
    <source>
        <dbReference type="Proteomes" id="UP000199693"/>
    </source>
</evidence>
<dbReference type="Gene3D" id="3.30.70.100">
    <property type="match status" value="1"/>
</dbReference>
<keyword evidence="2" id="KW-0503">Monooxygenase</keyword>
<reference evidence="2 5" key="1">
    <citation type="submission" date="2016-10" db="EMBL/GenBank/DDBJ databases">
        <authorList>
            <person name="de Groot N.N."/>
        </authorList>
    </citation>
    <scope>NUCLEOTIDE SEQUENCE [LARGE SCALE GENOMIC DNA]</scope>
    <source>
        <strain evidence="2 5">CCM 7361</strain>
    </source>
</reference>
<evidence type="ECO:0000313" key="2">
    <source>
        <dbReference type="EMBL" id="SDJ59336.1"/>
    </source>
</evidence>
<protein>
    <submittedName>
        <fullName evidence="2">Quinol monooxygenase YgiN</fullName>
    </submittedName>
</protein>